<dbReference type="InterPro" id="IPR005746">
    <property type="entry name" value="Thioredoxin"/>
</dbReference>
<dbReference type="PIRSF" id="PIRSF000077">
    <property type="entry name" value="Thioredoxin"/>
    <property type="match status" value="1"/>
</dbReference>
<evidence type="ECO:0000313" key="17">
    <source>
        <dbReference type="Proteomes" id="UP000095679"/>
    </source>
</evidence>
<dbReference type="RefSeq" id="WP_022169904.1">
    <property type="nucleotide sequence ID" value="NZ_BLYK01000031.1"/>
</dbReference>
<dbReference type="PANTHER" id="PTHR45663:SF11">
    <property type="entry name" value="GEO12009P1"/>
    <property type="match status" value="1"/>
</dbReference>
<reference evidence="16 17" key="1">
    <citation type="submission" date="2015-09" db="EMBL/GenBank/DDBJ databases">
        <authorList>
            <consortium name="Pathogen Informatics"/>
        </authorList>
    </citation>
    <scope>NUCLEOTIDE SEQUENCE [LARGE SCALE GENOMIC DNA]</scope>
    <source>
        <strain evidence="11 17">2789STDY5834835</strain>
        <strain evidence="10 16">2789STDY5834966</strain>
    </source>
</reference>
<evidence type="ECO:0000256" key="7">
    <source>
        <dbReference type="PIRSR" id="PIRSR000077-1"/>
    </source>
</evidence>
<evidence type="ECO:0000256" key="6">
    <source>
        <dbReference type="PIRNR" id="PIRNR000077"/>
    </source>
</evidence>
<dbReference type="EMBL" id="CYZL01000018">
    <property type="protein sequence ID" value="CUO61092.1"/>
    <property type="molecule type" value="Genomic_DNA"/>
</dbReference>
<organism evidence="10 16">
    <name type="scientific">Anaerobutyricum hallii</name>
    <dbReference type="NCBI Taxonomy" id="39488"/>
    <lineage>
        <taxon>Bacteria</taxon>
        <taxon>Bacillati</taxon>
        <taxon>Bacillota</taxon>
        <taxon>Clostridia</taxon>
        <taxon>Lachnospirales</taxon>
        <taxon>Lachnospiraceae</taxon>
        <taxon>Anaerobutyricum</taxon>
    </lineage>
</organism>
<feature type="site" description="Contributes to redox potential value" evidence="7">
    <location>
        <position position="32"/>
    </location>
</feature>
<evidence type="ECO:0000313" key="16">
    <source>
        <dbReference type="Proteomes" id="UP000095390"/>
    </source>
</evidence>
<feature type="active site" description="Nucleophile" evidence="7">
    <location>
        <position position="33"/>
    </location>
</feature>
<evidence type="ECO:0000256" key="5">
    <source>
        <dbReference type="ARBA" id="ARBA00023284"/>
    </source>
</evidence>
<dbReference type="Proteomes" id="UP000286561">
    <property type="component" value="Unassembled WGS sequence"/>
</dbReference>
<dbReference type="PANTHER" id="PTHR45663">
    <property type="entry name" value="GEO12009P1"/>
    <property type="match status" value="1"/>
</dbReference>
<dbReference type="PROSITE" id="PS51352">
    <property type="entry name" value="THIOREDOXIN_2"/>
    <property type="match status" value="1"/>
</dbReference>
<protein>
    <recommendedName>
        <fullName evidence="6">Thioredoxin</fullName>
    </recommendedName>
</protein>
<evidence type="ECO:0000256" key="2">
    <source>
        <dbReference type="ARBA" id="ARBA00022448"/>
    </source>
</evidence>
<evidence type="ECO:0000256" key="3">
    <source>
        <dbReference type="ARBA" id="ARBA00022982"/>
    </source>
</evidence>
<keyword evidence="5 8" id="KW-0676">Redox-active center</keyword>
<evidence type="ECO:0000313" key="13">
    <source>
        <dbReference type="EMBL" id="RGZ81803.1"/>
    </source>
</evidence>
<feature type="site" description="Contributes to redox potential value" evidence="7">
    <location>
        <position position="31"/>
    </location>
</feature>
<evidence type="ECO:0000313" key="20">
    <source>
        <dbReference type="Proteomes" id="UP000283700"/>
    </source>
</evidence>
<evidence type="ECO:0000313" key="15">
    <source>
        <dbReference type="EMBL" id="RHN08556.1"/>
    </source>
</evidence>
<dbReference type="GO" id="GO:0015035">
    <property type="term" value="F:protein-disulfide reductase activity"/>
    <property type="evidence" value="ECO:0007669"/>
    <property type="project" value="InterPro"/>
</dbReference>
<keyword evidence="3" id="KW-0249">Electron transport</keyword>
<name>A0A173TFK7_9FIRM</name>
<keyword evidence="2" id="KW-0813">Transport</keyword>
<evidence type="ECO:0000313" key="11">
    <source>
        <dbReference type="EMBL" id="CUO61092.1"/>
    </source>
</evidence>
<dbReference type="InterPro" id="IPR013766">
    <property type="entry name" value="Thioredoxin_domain"/>
</dbReference>
<dbReference type="Proteomes" id="UP000095390">
    <property type="component" value="Unassembled WGS sequence"/>
</dbReference>
<evidence type="ECO:0000313" key="18">
    <source>
        <dbReference type="Proteomes" id="UP000262524"/>
    </source>
</evidence>
<evidence type="ECO:0000256" key="8">
    <source>
        <dbReference type="PIRSR" id="PIRSR000077-4"/>
    </source>
</evidence>
<dbReference type="EMBL" id="QSOE01000009">
    <property type="protein sequence ID" value="RGI91504.1"/>
    <property type="molecule type" value="Genomic_DNA"/>
</dbReference>
<accession>A0A173TFK7</accession>
<dbReference type="AlphaFoldDB" id="A0A173TFK7"/>
<evidence type="ECO:0000313" key="14">
    <source>
        <dbReference type="EMBL" id="RHK35625.1"/>
    </source>
</evidence>
<reference evidence="18 19" key="2">
    <citation type="submission" date="2018-08" db="EMBL/GenBank/DDBJ databases">
        <title>A genome reference for cultivated species of the human gut microbiota.</title>
        <authorList>
            <person name="Zou Y."/>
            <person name="Xue W."/>
            <person name="Luo G."/>
        </authorList>
    </citation>
    <scope>NUCLEOTIDE SEQUENCE [LARGE SCALE GENOMIC DNA]</scope>
    <source>
        <strain evidence="15 20">AF31-17AC</strain>
        <strain evidence="14 19">AF45-14BH</strain>
        <strain evidence="13 21">AM48-23BH</strain>
        <strain evidence="12 18">TM10-1AC</strain>
    </source>
</reference>
<gene>
    <name evidence="10" type="primary">trxA_3</name>
    <name evidence="11" type="synonym">trxA_1</name>
    <name evidence="14" type="ORF">DW068_13345</name>
    <name evidence="13" type="ORF">DW972_09835</name>
    <name evidence="15" type="ORF">DWZ29_14585</name>
    <name evidence="12" type="ORF">DXD91_02470</name>
    <name evidence="11" type="ORF">ERS852450_02080</name>
    <name evidence="10" type="ORF">ERS852578_01610</name>
</gene>
<dbReference type="Proteomes" id="UP000095679">
    <property type="component" value="Unassembled WGS sequence"/>
</dbReference>
<keyword evidence="4 8" id="KW-1015">Disulfide bond</keyword>
<evidence type="ECO:0000313" key="10">
    <source>
        <dbReference type="EMBL" id="CUN00685.1"/>
    </source>
</evidence>
<dbReference type="EMBL" id="QRNJ01000062">
    <property type="protein sequence ID" value="RHK35625.1"/>
    <property type="molecule type" value="Genomic_DNA"/>
</dbReference>
<dbReference type="EMBL" id="QRQO01000059">
    <property type="protein sequence ID" value="RHN08556.1"/>
    <property type="molecule type" value="Genomic_DNA"/>
</dbReference>
<dbReference type="SUPFAM" id="SSF52833">
    <property type="entry name" value="Thioredoxin-like"/>
    <property type="match status" value="1"/>
</dbReference>
<dbReference type="Pfam" id="PF00085">
    <property type="entry name" value="Thioredoxin"/>
    <property type="match status" value="1"/>
</dbReference>
<dbReference type="EMBL" id="QSEP01000061">
    <property type="protein sequence ID" value="RGZ81803.1"/>
    <property type="molecule type" value="Genomic_DNA"/>
</dbReference>
<feature type="domain" description="Thioredoxin" evidence="9">
    <location>
        <begin position="1"/>
        <end position="104"/>
    </location>
</feature>
<dbReference type="Proteomes" id="UP000262524">
    <property type="component" value="Unassembled WGS sequence"/>
</dbReference>
<comment type="similarity">
    <text evidence="1 6">Belongs to the thioredoxin family.</text>
</comment>
<feature type="disulfide bond" description="Redox-active" evidence="8">
    <location>
        <begin position="30"/>
        <end position="33"/>
    </location>
</feature>
<dbReference type="InterPro" id="IPR036249">
    <property type="entry name" value="Thioredoxin-like_sf"/>
</dbReference>
<feature type="active site" description="Nucleophile" evidence="7">
    <location>
        <position position="30"/>
    </location>
</feature>
<evidence type="ECO:0000313" key="19">
    <source>
        <dbReference type="Proteomes" id="UP000283497"/>
    </source>
</evidence>
<evidence type="ECO:0000256" key="1">
    <source>
        <dbReference type="ARBA" id="ARBA00008987"/>
    </source>
</evidence>
<sequence length="104" mass="11761">MAERLNKDSFQEKVLNASGLAIADFYSDSCIPCKKLSPILADLDEKYPDVYIGKVNIVYEQELIEEYSVMSSPVLIFFKNGEEVDRITGAVSKHKIEEAIEKNK</sequence>
<dbReference type="OrthoDB" id="9790390at2"/>
<evidence type="ECO:0000256" key="4">
    <source>
        <dbReference type="ARBA" id="ARBA00023157"/>
    </source>
</evidence>
<evidence type="ECO:0000313" key="12">
    <source>
        <dbReference type="EMBL" id="RGI91504.1"/>
    </source>
</evidence>
<dbReference type="Proteomes" id="UP000283700">
    <property type="component" value="Unassembled WGS sequence"/>
</dbReference>
<feature type="site" description="Deprotonates C-terminal active site Cys" evidence="7">
    <location>
        <position position="24"/>
    </location>
</feature>
<evidence type="ECO:0000259" key="9">
    <source>
        <dbReference type="PROSITE" id="PS51352"/>
    </source>
</evidence>
<dbReference type="EMBL" id="CYYC01000017">
    <property type="protein sequence ID" value="CUN00685.1"/>
    <property type="molecule type" value="Genomic_DNA"/>
</dbReference>
<proteinExistence type="inferred from homology"/>
<dbReference type="GO" id="GO:0005737">
    <property type="term" value="C:cytoplasm"/>
    <property type="evidence" value="ECO:0007669"/>
    <property type="project" value="TreeGrafter"/>
</dbReference>
<dbReference type="CDD" id="cd02947">
    <property type="entry name" value="TRX_family"/>
    <property type="match status" value="1"/>
</dbReference>
<dbReference type="Proteomes" id="UP000283497">
    <property type="component" value="Unassembled WGS sequence"/>
</dbReference>
<evidence type="ECO:0000313" key="21">
    <source>
        <dbReference type="Proteomes" id="UP000286561"/>
    </source>
</evidence>
<dbReference type="Gene3D" id="3.40.30.10">
    <property type="entry name" value="Glutaredoxin"/>
    <property type="match status" value="1"/>
</dbReference>